<sequence length="95" mass="10453">MLGVNESEGILYGRYEKIEADVAGDEFPWICRFCHGSHNGNRANLSVAWPNKFAYKAKSLLPVNGSASFSFCFLIGCPLCDKSQDRFSVVAPVGF</sequence>
<reference evidence="1 2" key="1">
    <citation type="submission" date="2019-06" db="EMBL/GenBank/DDBJ databases">
        <title>Whole genome shotgun sequence of Brevibacillus parabrevis NBRC 12334.</title>
        <authorList>
            <person name="Hosoyama A."/>
            <person name="Uohara A."/>
            <person name="Ohji S."/>
            <person name="Ichikawa N."/>
        </authorList>
    </citation>
    <scope>NUCLEOTIDE SEQUENCE [LARGE SCALE GENOMIC DNA]</scope>
    <source>
        <strain evidence="1 2">NBRC 12334</strain>
    </source>
</reference>
<keyword evidence="2" id="KW-1185">Reference proteome</keyword>
<evidence type="ECO:0000313" key="2">
    <source>
        <dbReference type="Proteomes" id="UP000316882"/>
    </source>
</evidence>
<organism evidence="1 2">
    <name type="scientific">Brevibacillus parabrevis</name>
    <dbReference type="NCBI Taxonomy" id="54914"/>
    <lineage>
        <taxon>Bacteria</taxon>
        <taxon>Bacillati</taxon>
        <taxon>Bacillota</taxon>
        <taxon>Bacilli</taxon>
        <taxon>Bacillales</taxon>
        <taxon>Paenibacillaceae</taxon>
        <taxon>Brevibacillus</taxon>
    </lineage>
</organism>
<comment type="caution">
    <text evidence="1">The sequence shown here is derived from an EMBL/GenBank/DDBJ whole genome shotgun (WGS) entry which is preliminary data.</text>
</comment>
<dbReference type="EMBL" id="BJMH01000004">
    <property type="protein sequence ID" value="GEB31526.1"/>
    <property type="molecule type" value="Genomic_DNA"/>
</dbReference>
<name>A0A4Y3PHV6_BREPA</name>
<protein>
    <submittedName>
        <fullName evidence="1">Uncharacterized protein</fullName>
    </submittedName>
</protein>
<proteinExistence type="predicted"/>
<gene>
    <name evidence="1" type="ORF">BPA01_11060</name>
</gene>
<dbReference type="AlphaFoldDB" id="A0A4Y3PHV6"/>
<evidence type="ECO:0000313" key="1">
    <source>
        <dbReference type="EMBL" id="GEB31526.1"/>
    </source>
</evidence>
<accession>A0A4Y3PHV6</accession>
<dbReference type="Proteomes" id="UP000316882">
    <property type="component" value="Unassembled WGS sequence"/>
</dbReference>